<sequence length="91" mass="10035">MSLLDDHQLERYRTLWNGDLRRLANQAIADGLSTMTTIYLLRVVGAADITTAKTVAIEASPDVLAFYERIAAEADELERHDADEFSGPAPS</sequence>
<evidence type="ECO:0000313" key="2">
    <source>
        <dbReference type="Proteomes" id="UP000236379"/>
    </source>
</evidence>
<gene>
    <name evidence="1" type="ORF">CVO96_05470</name>
</gene>
<reference evidence="1 2" key="1">
    <citation type="submission" date="2018-01" db="EMBL/GenBank/DDBJ databases">
        <title>Deinococcus koreensis sp. nov., a radiation-resistant bacterium isolated from river water.</title>
        <authorList>
            <person name="Choi A."/>
        </authorList>
    </citation>
    <scope>NUCLEOTIDE SEQUENCE [LARGE SCALE GENOMIC DNA]</scope>
    <source>
        <strain evidence="1 2">SJW1-2</strain>
    </source>
</reference>
<dbReference type="Proteomes" id="UP000236379">
    <property type="component" value="Unassembled WGS sequence"/>
</dbReference>
<dbReference type="AlphaFoldDB" id="A0A2K3UWJ2"/>
<dbReference type="EMBL" id="PPPD01000001">
    <property type="protein sequence ID" value="PNY80890.1"/>
    <property type="molecule type" value="Genomic_DNA"/>
</dbReference>
<keyword evidence="2" id="KW-1185">Reference proteome</keyword>
<proteinExistence type="predicted"/>
<name>A0A2K3UWJ2_9DEIO</name>
<dbReference type="RefSeq" id="WP_103311207.1">
    <property type="nucleotide sequence ID" value="NZ_PPPD01000001.1"/>
</dbReference>
<accession>A0A2K3UWJ2</accession>
<protein>
    <submittedName>
        <fullName evidence="1">Uncharacterized protein</fullName>
    </submittedName>
</protein>
<evidence type="ECO:0000313" key="1">
    <source>
        <dbReference type="EMBL" id="PNY80890.1"/>
    </source>
</evidence>
<organism evidence="1 2">
    <name type="scientific">Deinococcus koreensis</name>
    <dbReference type="NCBI Taxonomy" id="2054903"/>
    <lineage>
        <taxon>Bacteria</taxon>
        <taxon>Thermotogati</taxon>
        <taxon>Deinococcota</taxon>
        <taxon>Deinococci</taxon>
        <taxon>Deinococcales</taxon>
        <taxon>Deinococcaceae</taxon>
        <taxon>Deinococcus</taxon>
    </lineage>
</organism>
<comment type="caution">
    <text evidence="1">The sequence shown here is derived from an EMBL/GenBank/DDBJ whole genome shotgun (WGS) entry which is preliminary data.</text>
</comment>